<dbReference type="CGD" id="CAL0000166493">
    <property type="gene designation" value="Cd36_11190"/>
</dbReference>
<dbReference type="Proteomes" id="UP000002605">
    <property type="component" value="Chromosome 1"/>
</dbReference>
<name>B9W9J0_CANDC</name>
<dbReference type="eggNOG" id="KOG0619">
    <property type="taxonomic scope" value="Eukaryota"/>
</dbReference>
<feature type="region of interest" description="Disordered" evidence="1">
    <location>
        <begin position="186"/>
        <end position="205"/>
    </location>
</feature>
<feature type="compositionally biased region" description="Polar residues" evidence="1">
    <location>
        <begin position="34"/>
        <end position="55"/>
    </location>
</feature>
<dbReference type="SUPFAM" id="SSF52058">
    <property type="entry name" value="L domain-like"/>
    <property type="match status" value="1"/>
</dbReference>
<feature type="region of interest" description="Disordered" evidence="1">
    <location>
        <begin position="1"/>
        <end position="57"/>
    </location>
</feature>
<feature type="compositionally biased region" description="Acidic residues" evidence="1">
    <location>
        <begin position="191"/>
        <end position="201"/>
    </location>
</feature>
<gene>
    <name evidence="2" type="ordered locus">Cd36_11190</name>
    <name evidence="3" type="ORF">CD36_11190</name>
</gene>
<evidence type="ECO:0000256" key="1">
    <source>
        <dbReference type="SAM" id="MobiDB-lite"/>
    </source>
</evidence>
<dbReference type="KEGG" id="cdu:CD36_11190"/>
<reference evidence="3 4" key="1">
    <citation type="journal article" date="2009" name="Genome Res.">
        <title>Comparative genomics of the fungal pathogens Candida dubliniensis and Candida albicans.</title>
        <authorList>
            <person name="Jackson A.P."/>
            <person name="Gamble J.A."/>
            <person name="Yeomans T."/>
            <person name="Moran G.P."/>
            <person name="Saunders D."/>
            <person name="Harris D."/>
            <person name="Aslett M."/>
            <person name="Barrell J.F."/>
            <person name="Butler G."/>
            <person name="Citiulo F."/>
            <person name="Coleman D.C."/>
            <person name="de Groot P.W.J."/>
            <person name="Goodwin T.J."/>
            <person name="Quail M.A."/>
            <person name="McQuillan J."/>
            <person name="Munro C.A."/>
            <person name="Pain A."/>
            <person name="Poulter R.T."/>
            <person name="Rajandream M.A."/>
            <person name="Renauld H."/>
            <person name="Spiering M.J."/>
            <person name="Tivey A."/>
            <person name="Gow N.A.R."/>
            <person name="Barrell B."/>
            <person name="Sullivan D.J."/>
            <person name="Berriman M."/>
        </authorList>
    </citation>
    <scope>NUCLEOTIDE SEQUENCE [LARGE SCALE GENOMIC DNA]</scope>
    <source>
        <strain evidence="4">CD36 / ATCC MYA-646 / CBS 7987 / NCPF 3949 / NRRL Y-17841</strain>
    </source>
</reference>
<organism evidence="3 4">
    <name type="scientific">Candida dubliniensis (strain CD36 / ATCC MYA-646 / CBS 7987 / NCPF 3949 / NRRL Y-17841)</name>
    <name type="common">Yeast</name>
    <dbReference type="NCBI Taxonomy" id="573826"/>
    <lineage>
        <taxon>Eukaryota</taxon>
        <taxon>Fungi</taxon>
        <taxon>Dikarya</taxon>
        <taxon>Ascomycota</taxon>
        <taxon>Saccharomycotina</taxon>
        <taxon>Pichiomycetes</taxon>
        <taxon>Debaryomycetaceae</taxon>
        <taxon>Candida/Lodderomyces clade</taxon>
        <taxon>Candida</taxon>
    </lineage>
</organism>
<protein>
    <recommendedName>
        <fullName evidence="5">Leucine-rich repeat-containing protein</fullName>
    </recommendedName>
</protein>
<dbReference type="RefSeq" id="XP_002417760.1">
    <property type="nucleotide sequence ID" value="XM_002417715.1"/>
</dbReference>
<sequence>MEKDNPLLPFAYTNSSINDPIPYDTTPRDKSTIDENASSKYHTRKTITSISSSPLKPQLRRVRLSNQKLLPSLKRKMGESFNDKDNIKRVDIEDFYDESNEEREETSTVINVDNDNDHEENENENENDKNQLPPSSPPPPILYSDVPLVSEFDFTTNLEYNFGVPKSPTKKIDLNLLPTSEFDEINPIINNDDDNNDDDDEKTNNVENENNFIKKKKILKELSSDADFGIDRFNRFNGTFKSQQQQQQQLPPALVFTSSTCTDSTNNTSTGNDNDMEDINEKLKQSSYNRARNIILNCFENMQTIINLENMNLYDLPSEIKDLNNLVIFNNLDNGHENGHGNENENVNNPFKETTISTTQLQSQSISYQLYLTNNNLTELPISLFKFTKLQVLGLRINQLKFLPPLIDKLINLVDLSLGSNSLKFLPYQILNLKKLINFRAGPNPFISIDDFNKNDIITIPVPTSMTDSLENMSSTILKYRTKIIYLNNHHHHHHHHHQQQQQQQEQEQQSCCNIYLPSLTNLCLNKLGNYDVNYKETKIWKKKIPKFYHKLIKLAIIKGKFNFNDTCNQCNLIIVNPLGEIFEWYDILLNKNIPIRKQFCSQRCIDKYLLQFSSS</sequence>
<feature type="region of interest" description="Disordered" evidence="1">
    <location>
        <begin position="257"/>
        <end position="277"/>
    </location>
</feature>
<dbReference type="OrthoDB" id="1517790at2759"/>
<evidence type="ECO:0008006" key="5">
    <source>
        <dbReference type="Google" id="ProtNLM"/>
    </source>
</evidence>
<dbReference type="AlphaFoldDB" id="B9W9J0"/>
<dbReference type="InterPro" id="IPR032675">
    <property type="entry name" value="LRR_dom_sf"/>
</dbReference>
<evidence type="ECO:0000313" key="3">
    <source>
        <dbReference type="EMBL" id="CAX45473.1"/>
    </source>
</evidence>
<keyword evidence="4" id="KW-1185">Reference proteome</keyword>
<dbReference type="HOGENOM" id="CLU_030658_0_0_1"/>
<dbReference type="EMBL" id="FM992688">
    <property type="protein sequence ID" value="CAX45473.1"/>
    <property type="molecule type" value="Genomic_DNA"/>
</dbReference>
<dbReference type="GeneID" id="8045309"/>
<dbReference type="Gene3D" id="3.80.10.10">
    <property type="entry name" value="Ribonuclease Inhibitor"/>
    <property type="match status" value="1"/>
</dbReference>
<feature type="compositionally biased region" description="Acidic residues" evidence="1">
    <location>
        <begin position="114"/>
        <end position="125"/>
    </location>
</feature>
<evidence type="ECO:0000313" key="2">
    <source>
        <dbReference type="CGD" id="CAL0000166493"/>
    </source>
</evidence>
<feature type="region of interest" description="Disordered" evidence="1">
    <location>
        <begin position="98"/>
        <end position="144"/>
    </location>
</feature>
<dbReference type="VEuPathDB" id="FungiDB:CD36_11190"/>
<feature type="compositionally biased region" description="Low complexity" evidence="1">
    <location>
        <begin position="257"/>
        <end position="273"/>
    </location>
</feature>
<proteinExistence type="predicted"/>
<accession>B9W9J0</accession>
<evidence type="ECO:0000313" key="4">
    <source>
        <dbReference type="Proteomes" id="UP000002605"/>
    </source>
</evidence>